<dbReference type="InterPro" id="IPR002937">
    <property type="entry name" value="Amino_oxidase"/>
</dbReference>
<dbReference type="SUPFAM" id="SSF51905">
    <property type="entry name" value="FAD/NAD(P)-binding domain"/>
    <property type="match status" value="1"/>
</dbReference>
<comment type="similarity">
    <text evidence="4">Belongs to the carotenoid/retinoid oxidoreductase family.</text>
</comment>
<dbReference type="GO" id="GO:0016117">
    <property type="term" value="P:carotenoid biosynthetic process"/>
    <property type="evidence" value="ECO:0007669"/>
    <property type="project" value="UniProtKB-KW"/>
</dbReference>
<reference evidence="6 7" key="1">
    <citation type="submission" date="2015-02" db="EMBL/GenBank/DDBJ databases">
        <title>Draft genome sequences of ten Microbacterium spp. with emphasis on heavy metal contaminated environments.</title>
        <authorList>
            <person name="Corretto E."/>
        </authorList>
    </citation>
    <scope>NUCLEOTIDE SEQUENCE [LARGE SCALE GENOMIC DNA]</scope>
    <source>
        <strain evidence="6 7">SA35</strain>
    </source>
</reference>
<gene>
    <name evidence="6" type="primary">crtN</name>
    <name evidence="6" type="ORF">RS84_01726</name>
</gene>
<dbReference type="EC" id="1.3.8.2" evidence="6"/>
<evidence type="ECO:0000256" key="4">
    <source>
        <dbReference type="RuleBase" id="RU362075"/>
    </source>
</evidence>
<protein>
    <submittedName>
        <fullName evidence="6">Dehydrosqualene desaturase</fullName>
        <ecNumber evidence="6">1.3.8.2</ecNumber>
    </submittedName>
</protein>
<evidence type="ECO:0000256" key="2">
    <source>
        <dbReference type="ARBA" id="ARBA00022746"/>
    </source>
</evidence>
<dbReference type="GO" id="GO:0102223">
    <property type="term" value="F:4,4'-diapophytoene desaturase (4,4'-diaponeurosporene-forming)"/>
    <property type="evidence" value="ECO:0007669"/>
    <property type="project" value="UniProtKB-EC"/>
</dbReference>
<dbReference type="InterPro" id="IPR014105">
    <property type="entry name" value="Carotenoid/retinoid_OxRdtase"/>
</dbReference>
<dbReference type="STRING" id="273678.RS84_01726"/>
<organism evidence="6 7">
    <name type="scientific">Microbacterium hydrocarbonoxydans</name>
    <dbReference type="NCBI Taxonomy" id="273678"/>
    <lineage>
        <taxon>Bacteria</taxon>
        <taxon>Bacillati</taxon>
        <taxon>Actinomycetota</taxon>
        <taxon>Actinomycetes</taxon>
        <taxon>Micrococcales</taxon>
        <taxon>Microbacteriaceae</taxon>
        <taxon>Microbacterium</taxon>
    </lineage>
</organism>
<comment type="pathway">
    <text evidence="1 4">Carotenoid biosynthesis.</text>
</comment>
<evidence type="ECO:0000259" key="5">
    <source>
        <dbReference type="Pfam" id="PF01593"/>
    </source>
</evidence>
<dbReference type="PANTHER" id="PTHR43734">
    <property type="entry name" value="PHYTOENE DESATURASE"/>
    <property type="match status" value="1"/>
</dbReference>
<comment type="caution">
    <text evidence="6">The sequence shown here is derived from an EMBL/GenBank/DDBJ whole genome shotgun (WGS) entry which is preliminary data.</text>
</comment>
<dbReference type="NCBIfam" id="TIGR02734">
    <property type="entry name" value="crtI_fam"/>
    <property type="match status" value="1"/>
</dbReference>
<evidence type="ECO:0000313" key="6">
    <source>
        <dbReference type="EMBL" id="KJL48097.1"/>
    </source>
</evidence>
<dbReference type="Proteomes" id="UP000033900">
    <property type="component" value="Unassembled WGS sequence"/>
</dbReference>
<name>A0A0M2HMV8_9MICO</name>
<dbReference type="RefSeq" id="WP_045257344.1">
    <property type="nucleotide sequence ID" value="NZ_JYJB01000008.1"/>
</dbReference>
<evidence type="ECO:0000256" key="3">
    <source>
        <dbReference type="ARBA" id="ARBA00023002"/>
    </source>
</evidence>
<keyword evidence="2 4" id="KW-0125">Carotenoid biosynthesis</keyword>
<evidence type="ECO:0000256" key="1">
    <source>
        <dbReference type="ARBA" id="ARBA00004829"/>
    </source>
</evidence>
<evidence type="ECO:0000313" key="7">
    <source>
        <dbReference type="Proteomes" id="UP000033900"/>
    </source>
</evidence>
<feature type="domain" description="Amine oxidase" evidence="5">
    <location>
        <begin position="13"/>
        <end position="495"/>
    </location>
</feature>
<proteinExistence type="inferred from homology"/>
<keyword evidence="7" id="KW-1185">Reference proteome</keyword>
<dbReference type="Pfam" id="PF01593">
    <property type="entry name" value="Amino_oxidase"/>
    <property type="match status" value="1"/>
</dbReference>
<dbReference type="EMBL" id="JYJB01000008">
    <property type="protein sequence ID" value="KJL48097.1"/>
    <property type="molecule type" value="Genomic_DNA"/>
</dbReference>
<keyword evidence="3 4" id="KW-0560">Oxidoreductase</keyword>
<dbReference type="PATRIC" id="fig|273678.4.peg.1729"/>
<accession>A0A0M2HMV8</accession>
<dbReference type="PANTHER" id="PTHR43734:SF1">
    <property type="entry name" value="PHYTOENE DESATURASE"/>
    <property type="match status" value="1"/>
</dbReference>
<sequence length="514" mass="55672">MTGESIVVVGGGISGLATAALLAQDGHEVTLLEAREQLGGRAGTWRKDGFTFDTGPSWYLMPEVFDHFFRMLGTTADEQLDLARLDPGYRVYFEGDETPFDLPAQGAREAIIGLDPASAGPLTRYFDSAADAYDIATRRFLYTNFSSLDGLTDRETLRRLPRLARLLAQPLDRFIAAHSRSRRVQQVLGYLSVFLGTSPAAAPSMYHLMSHLDVDQGVLYPRGGFGSVIQAVARLAEEKGVTVLTGHRVARILVEKGRARGVEAVTAEGVQRVFSADRVVSTADLHVTEQLLEPRHRQHGIRWWKRRDPGPGAVLALLGVRGEIPELAHHTLLFTEKWEEGFEAIYGSRPRVPDPASLYVCRPSATDRTVAPDGHENLFVLIPVPADTAIGAGAEDGTGDAEVERIVDAAIAQISTWTGAEDLAERITVRRSIGPADFEREYGSWRGGAIGPAHTLRQSAFFRGSTKARGVDGLLLAGATTIPGVGLPMCLISAELVLKRVRGDRTAGPLAVPV</sequence>
<dbReference type="OrthoDB" id="9774675at2"/>
<dbReference type="InterPro" id="IPR036188">
    <property type="entry name" value="FAD/NAD-bd_sf"/>
</dbReference>
<dbReference type="Gene3D" id="3.50.50.60">
    <property type="entry name" value="FAD/NAD(P)-binding domain"/>
    <property type="match status" value="2"/>
</dbReference>
<dbReference type="AlphaFoldDB" id="A0A0M2HMV8"/>